<dbReference type="InterPro" id="IPR000994">
    <property type="entry name" value="Pept_M24"/>
</dbReference>
<keyword evidence="1" id="KW-0645">Protease</keyword>
<dbReference type="InterPro" id="IPR036005">
    <property type="entry name" value="Creatinase/aminopeptidase-like"/>
</dbReference>
<dbReference type="EC" id="3.4.11.9" evidence="7"/>
<evidence type="ECO:0000256" key="5">
    <source>
        <dbReference type="RuleBase" id="RU000590"/>
    </source>
</evidence>
<evidence type="ECO:0000256" key="3">
    <source>
        <dbReference type="ARBA" id="ARBA00022801"/>
    </source>
</evidence>
<reference evidence="7" key="1">
    <citation type="submission" date="2019-09" db="EMBL/GenBank/DDBJ databases">
        <authorList>
            <person name="Cremers G."/>
        </authorList>
    </citation>
    <scope>NUCLEOTIDE SEQUENCE [LARGE SCALE GENOMIC DNA]</scope>
    <source>
        <strain evidence="7">3B</strain>
    </source>
</reference>
<dbReference type="InterPro" id="IPR050659">
    <property type="entry name" value="Peptidase_M24B"/>
</dbReference>
<dbReference type="GO" id="GO:0004177">
    <property type="term" value="F:aminopeptidase activity"/>
    <property type="evidence" value="ECO:0007669"/>
    <property type="project" value="UniProtKB-KW"/>
</dbReference>
<dbReference type="GO" id="GO:0008237">
    <property type="term" value="F:metallopeptidase activity"/>
    <property type="evidence" value="ECO:0007669"/>
    <property type="project" value="UniProtKB-KW"/>
</dbReference>
<dbReference type="EMBL" id="CABFUZ020000129">
    <property type="protein sequence ID" value="VVM06815.1"/>
    <property type="molecule type" value="Genomic_DNA"/>
</dbReference>
<keyword evidence="8" id="KW-1185">Reference proteome</keyword>
<evidence type="ECO:0000256" key="4">
    <source>
        <dbReference type="ARBA" id="ARBA00023049"/>
    </source>
</evidence>
<feature type="domain" description="Peptidase M24" evidence="6">
    <location>
        <begin position="157"/>
        <end position="376"/>
    </location>
</feature>
<feature type="non-terminal residue" evidence="7">
    <location>
        <position position="1"/>
    </location>
</feature>
<keyword evidence="2 5" id="KW-0479">Metal-binding</keyword>
<evidence type="ECO:0000256" key="1">
    <source>
        <dbReference type="ARBA" id="ARBA00022670"/>
    </source>
</evidence>
<dbReference type="GO" id="GO:0006508">
    <property type="term" value="P:proteolysis"/>
    <property type="evidence" value="ECO:0007669"/>
    <property type="project" value="UniProtKB-KW"/>
</dbReference>
<evidence type="ECO:0000256" key="2">
    <source>
        <dbReference type="ARBA" id="ARBA00022723"/>
    </source>
</evidence>
<evidence type="ECO:0000313" key="8">
    <source>
        <dbReference type="Proteomes" id="UP000381693"/>
    </source>
</evidence>
<organism evidence="7 8">
    <name type="scientific">Methylacidimicrobium cyclopophantes</name>
    <dbReference type="NCBI Taxonomy" id="1041766"/>
    <lineage>
        <taxon>Bacteria</taxon>
        <taxon>Pseudomonadati</taxon>
        <taxon>Verrucomicrobiota</taxon>
        <taxon>Methylacidimicrobium</taxon>
    </lineage>
</organism>
<comment type="caution">
    <text evidence="7">The sequence shown here is derived from an EMBL/GenBank/DDBJ whole genome shotgun (WGS) entry which is preliminary data.</text>
</comment>
<dbReference type="PROSITE" id="PS00491">
    <property type="entry name" value="PROLINE_PEPTIDASE"/>
    <property type="match status" value="1"/>
</dbReference>
<sequence length="393" mass="44313">GLQRPARELRGLVKEKGIDDIRYYDMPARVLYGSSEREADLRYAVRMVIPDPFFWIEKGGRTYAALGPLEIDRARRMARVNEVIPTEELVAEEGRRSDPAELLLALARKLGFRVAEVPETFPLGIADRAGKQGLRFRIRRGPFFPERQQKSSEEIEWITEALRIAEAGMERAREILQESRADSEKVLRWKGGELTSERLRGEIEAVIAQRGGIAEHSIVAGGTQACDPHEQGYGPLHAGEAIVIDLFPRSQASGYYGDLSRTFVKGEPSEALQRLYDTVSEGKRWVLERMREGVDGGALHRKLVRRFAQAGYPTLQREGRWVGFFHGTGHSLGLEIHEPPRFAAGRFRAGQVMTVEPGLYYPDIGGVRLEDLVVVEKNGVRNLTRCRETFHIP</sequence>
<proteinExistence type="inferred from homology"/>
<dbReference type="PANTHER" id="PTHR46112:SF2">
    <property type="entry name" value="XAA-PRO AMINOPEPTIDASE P-RELATED"/>
    <property type="match status" value="1"/>
</dbReference>
<accession>A0A5E6MBM2</accession>
<dbReference type="Gene3D" id="3.90.230.10">
    <property type="entry name" value="Creatinase/methionine aminopeptidase superfamily"/>
    <property type="match status" value="1"/>
</dbReference>
<dbReference type="InterPro" id="IPR001131">
    <property type="entry name" value="Peptidase_M24B_aminopep-P_CS"/>
</dbReference>
<comment type="similarity">
    <text evidence="5">Belongs to the peptidase M24B family.</text>
</comment>
<name>A0A5E6MBM2_9BACT</name>
<dbReference type="GO" id="GO:0046872">
    <property type="term" value="F:metal ion binding"/>
    <property type="evidence" value="ECO:0007669"/>
    <property type="project" value="UniProtKB-KW"/>
</dbReference>
<gene>
    <name evidence="7" type="primary">pepP</name>
    <name evidence="7" type="ORF">MAMC_01273</name>
</gene>
<dbReference type="SUPFAM" id="SSF55920">
    <property type="entry name" value="Creatinase/aminopeptidase"/>
    <property type="match status" value="1"/>
</dbReference>
<keyword evidence="7" id="KW-0031">Aminopeptidase</keyword>
<evidence type="ECO:0000313" key="7">
    <source>
        <dbReference type="EMBL" id="VVM06815.1"/>
    </source>
</evidence>
<dbReference type="AlphaFoldDB" id="A0A5E6MBM2"/>
<dbReference type="PANTHER" id="PTHR46112">
    <property type="entry name" value="AMINOPEPTIDASE"/>
    <property type="match status" value="1"/>
</dbReference>
<protein>
    <submittedName>
        <fullName evidence="7">Partial Xaa-Pro aminopeptidase</fullName>
        <ecNumber evidence="7">3.4.11.9</ecNumber>
    </submittedName>
</protein>
<dbReference type="Pfam" id="PF00557">
    <property type="entry name" value="Peptidase_M24"/>
    <property type="match status" value="1"/>
</dbReference>
<dbReference type="Proteomes" id="UP000381693">
    <property type="component" value="Unassembled WGS sequence"/>
</dbReference>
<evidence type="ECO:0000259" key="6">
    <source>
        <dbReference type="Pfam" id="PF00557"/>
    </source>
</evidence>
<keyword evidence="3 7" id="KW-0378">Hydrolase</keyword>
<keyword evidence="4" id="KW-0482">Metalloprotease</keyword>